<comment type="similarity">
    <text evidence="1 6 7">Belongs to the alpha-IPM synthase/homocitrate synthase family.</text>
</comment>
<evidence type="ECO:0000256" key="7">
    <source>
        <dbReference type="RuleBase" id="RU003523"/>
    </source>
</evidence>
<dbReference type="Pfam" id="PF08502">
    <property type="entry name" value="LeuA_dimer"/>
    <property type="match status" value="1"/>
</dbReference>
<dbReference type="UniPathway" id="UPA00047">
    <property type="reaction ID" value="UER00066"/>
</dbReference>
<dbReference type="EC" id="2.3.3.21" evidence="6"/>
<dbReference type="PANTHER" id="PTHR42880">
    <property type="entry name" value="HOMOCITRATE SYNTHASE"/>
    <property type="match status" value="1"/>
</dbReference>
<dbReference type="InterPro" id="IPR011830">
    <property type="entry name" value="LEU1_arch"/>
</dbReference>
<dbReference type="PROSITE" id="PS00815">
    <property type="entry name" value="AIPM_HOMOCIT_SYNTH_1"/>
    <property type="match status" value="1"/>
</dbReference>
<reference evidence="9" key="1">
    <citation type="journal article" date="2020" name="bioRxiv">
        <title>A rank-normalized archaeal taxonomy based on genome phylogeny resolves widespread incomplete and uneven classifications.</title>
        <authorList>
            <person name="Rinke C."/>
            <person name="Chuvochina M."/>
            <person name="Mussig A.J."/>
            <person name="Chaumeil P.-A."/>
            <person name="Waite D.W."/>
            <person name="Whitman W.B."/>
            <person name="Parks D.H."/>
            <person name="Hugenholtz P."/>
        </authorList>
    </citation>
    <scope>NUCLEOTIDE SEQUENCE</scope>
    <source>
        <strain evidence="9">UBA12518</strain>
    </source>
</reference>
<dbReference type="GO" id="GO:0043714">
    <property type="term" value="F:(R)-citramalate synthase activity"/>
    <property type="evidence" value="ECO:0007669"/>
    <property type="project" value="UniProtKB-EC"/>
</dbReference>
<proteinExistence type="inferred from homology"/>
<evidence type="ECO:0000256" key="6">
    <source>
        <dbReference type="HAMAP-Rule" id="MF_01028"/>
    </source>
</evidence>
<comment type="subunit">
    <text evidence="6">Homodimer.</text>
</comment>
<dbReference type="GO" id="GO:0009098">
    <property type="term" value="P:L-leucine biosynthetic process"/>
    <property type="evidence" value="ECO:0007669"/>
    <property type="project" value="InterPro"/>
</dbReference>
<dbReference type="Pfam" id="PF00682">
    <property type="entry name" value="HMGL-like"/>
    <property type="match status" value="1"/>
</dbReference>
<dbReference type="FunFam" id="1.10.238.260:FF:000001">
    <property type="entry name" value="2-isopropylmalate synthase"/>
    <property type="match status" value="1"/>
</dbReference>
<gene>
    <name evidence="6" type="primary">cimA</name>
    <name evidence="9" type="ORF">HA299_06890</name>
</gene>
<dbReference type="NCBIfam" id="TIGR02090">
    <property type="entry name" value="LEU1_arch"/>
    <property type="match status" value="1"/>
</dbReference>
<keyword evidence="2 6" id="KW-0028">Amino-acid biosynthesis</keyword>
<dbReference type="GO" id="GO:0009097">
    <property type="term" value="P:isoleucine biosynthetic process"/>
    <property type="evidence" value="ECO:0007669"/>
    <property type="project" value="UniProtKB-UniRule"/>
</dbReference>
<dbReference type="SUPFAM" id="SSF51569">
    <property type="entry name" value="Aldolase"/>
    <property type="match status" value="1"/>
</dbReference>
<dbReference type="PROSITE" id="PS00816">
    <property type="entry name" value="AIPM_HOMOCIT_SYNTH_2"/>
    <property type="match status" value="1"/>
</dbReference>
<feature type="domain" description="Pyruvate carboxyltransferase" evidence="8">
    <location>
        <begin position="7"/>
        <end position="256"/>
    </location>
</feature>
<dbReference type="Gene3D" id="3.20.20.70">
    <property type="entry name" value="Aldolase class I"/>
    <property type="match status" value="1"/>
</dbReference>
<organism evidence="9 10">
    <name type="scientific">Methermicoccus shengliensis</name>
    <dbReference type="NCBI Taxonomy" id="660064"/>
    <lineage>
        <taxon>Archaea</taxon>
        <taxon>Methanobacteriati</taxon>
        <taxon>Methanobacteriota</taxon>
        <taxon>Stenosarchaea group</taxon>
        <taxon>Methanomicrobia</taxon>
        <taxon>Methanosarcinales</taxon>
        <taxon>Methermicoccaceae</taxon>
        <taxon>Methermicoccus</taxon>
    </lineage>
</organism>
<dbReference type="Pfam" id="PF22617">
    <property type="entry name" value="HCS_D2"/>
    <property type="match status" value="1"/>
</dbReference>
<keyword evidence="3 6" id="KW-0412">Isoleucine biosynthesis</keyword>
<dbReference type="InterPro" id="IPR024890">
    <property type="entry name" value="Citramalate_synthase_CimA"/>
</dbReference>
<evidence type="ECO:0000256" key="4">
    <source>
        <dbReference type="ARBA" id="ARBA00022679"/>
    </source>
</evidence>
<keyword evidence="5 6" id="KW-0100">Branched-chain amino acid biosynthesis</keyword>
<dbReference type="InterPro" id="IPR036230">
    <property type="entry name" value="LeuA_allosteric_dom_sf"/>
</dbReference>
<accession>A0A832RYL8</accession>
<evidence type="ECO:0000313" key="9">
    <source>
        <dbReference type="EMBL" id="HIH70317.1"/>
    </source>
</evidence>
<dbReference type="Proteomes" id="UP000600363">
    <property type="component" value="Unassembled WGS sequence"/>
</dbReference>
<dbReference type="Gene3D" id="1.10.238.260">
    <property type="match status" value="1"/>
</dbReference>
<name>A0A832RYL8_9EURY</name>
<dbReference type="PANTHER" id="PTHR42880:SF2">
    <property type="entry name" value="(R)-CITRAMALATE SYNTHASE CIMA"/>
    <property type="match status" value="1"/>
</dbReference>
<evidence type="ECO:0000259" key="8">
    <source>
        <dbReference type="PROSITE" id="PS50991"/>
    </source>
</evidence>
<protein>
    <recommendedName>
        <fullName evidence="6">Putative (R)-citramalate synthase CimA</fullName>
        <ecNumber evidence="6">2.3.3.21</ecNumber>
    </recommendedName>
</protein>
<keyword evidence="9" id="KW-0012">Acyltransferase</keyword>
<dbReference type="SMART" id="SM00917">
    <property type="entry name" value="LeuA_dimer"/>
    <property type="match status" value="1"/>
</dbReference>
<evidence type="ECO:0000256" key="1">
    <source>
        <dbReference type="ARBA" id="ARBA00006154"/>
    </source>
</evidence>
<comment type="caution">
    <text evidence="9">The sequence shown here is derived from an EMBL/GenBank/DDBJ whole genome shotgun (WGS) entry which is preliminary data.</text>
</comment>
<comment type="pathway">
    <text evidence="6">Amino-acid biosynthesis; L-isoleucine biosynthesis; 2-oxobutanoate from pyruvate: step 1/3.</text>
</comment>
<dbReference type="InterPro" id="IPR054691">
    <property type="entry name" value="LeuA/HCS_post-cat"/>
</dbReference>
<dbReference type="InterPro" id="IPR013709">
    <property type="entry name" value="2-isopropylmalate_synth_dimer"/>
</dbReference>
<dbReference type="SUPFAM" id="SSF110921">
    <property type="entry name" value="2-isopropylmalate synthase LeuA, allosteric (dimerisation) domain"/>
    <property type="match status" value="1"/>
</dbReference>
<dbReference type="HAMAP" id="MF_01028">
    <property type="entry name" value="CimA"/>
    <property type="match status" value="1"/>
</dbReference>
<sequence>MVLEKSVRFLDTTLRDGEQTPGVSLTSDEKVMIAKKLDAIGVDIIEAGSAITSEGERDAIRAVVGEDLSAEICSYCRIRKEDIDAAISCDVDSIHLVAPLSDLHIEKKLKKDREWVRETSVECIQYALDHGLIVEYSAEDGSRADVDYVESMFRDALDAGAQRVCLCDTVGILVPEKTRELFSRLSGVGPVSVHCHDDYGLGTSNTVAAVLGGASEVHVTVNGIGERAGNTPLEEVALVLSNLYGYDIGLKTSELYSLSRLVARLTGVPVAPNKAVVGGNAFTHEAGIHVHGLLADTSTYEPIRPETVGRKRRIVLGKHAGRASVLLALKELGLNVNDEQLNEIMGRIKEIGDRGKKVTDADFQAIAESVLNLTSKAWVKLEELTVVSGTVMPTASIRLKVDGEEKLAAGTGTGPVDAAINALRNALSGLSDVQLDEYHVDAISGGTDALVDVWVKMSKDKHVMTARGAHSDIIMASVEAVLQAINRLKERDAKEGQ</sequence>
<evidence type="ECO:0000256" key="3">
    <source>
        <dbReference type="ARBA" id="ARBA00022624"/>
    </source>
</evidence>
<dbReference type="GO" id="GO:0003852">
    <property type="term" value="F:2-isopropylmalate synthase activity"/>
    <property type="evidence" value="ECO:0007669"/>
    <property type="project" value="InterPro"/>
</dbReference>
<dbReference type="AlphaFoldDB" id="A0A832RYL8"/>
<dbReference type="InterPro" id="IPR000891">
    <property type="entry name" value="PYR_CT"/>
</dbReference>
<evidence type="ECO:0000256" key="5">
    <source>
        <dbReference type="ARBA" id="ARBA00023304"/>
    </source>
</evidence>
<dbReference type="EMBL" id="DUIH01000021">
    <property type="protein sequence ID" value="HIH70317.1"/>
    <property type="molecule type" value="Genomic_DNA"/>
</dbReference>
<comment type="function">
    <text evidence="6">Catalyzes the condensation of pyruvate and acetyl-coenzyme A to form (R)-citramalate.</text>
</comment>
<dbReference type="InterPro" id="IPR013785">
    <property type="entry name" value="Aldolase_TIM"/>
</dbReference>
<comment type="catalytic activity">
    <reaction evidence="6">
        <text>pyruvate + acetyl-CoA + H2O = (3R)-citramalate + CoA + H(+)</text>
        <dbReference type="Rhea" id="RHEA:19045"/>
        <dbReference type="ChEBI" id="CHEBI:15361"/>
        <dbReference type="ChEBI" id="CHEBI:15377"/>
        <dbReference type="ChEBI" id="CHEBI:15378"/>
        <dbReference type="ChEBI" id="CHEBI:30934"/>
        <dbReference type="ChEBI" id="CHEBI:57287"/>
        <dbReference type="ChEBI" id="CHEBI:57288"/>
        <dbReference type="EC" id="2.3.3.21"/>
    </reaction>
</comment>
<dbReference type="RefSeq" id="WP_084174054.1">
    <property type="nucleotide sequence ID" value="NZ_DUIH01000021.1"/>
</dbReference>
<dbReference type="InterPro" id="IPR002034">
    <property type="entry name" value="AIPM/Hcit_synth_CS"/>
</dbReference>
<dbReference type="NCBIfam" id="NF002085">
    <property type="entry name" value="PRK00915.1-2"/>
    <property type="match status" value="1"/>
</dbReference>
<dbReference type="CDD" id="cd07940">
    <property type="entry name" value="DRE_TIM_IPMS"/>
    <property type="match status" value="1"/>
</dbReference>
<evidence type="ECO:0000256" key="2">
    <source>
        <dbReference type="ARBA" id="ARBA00022605"/>
    </source>
</evidence>
<dbReference type="PROSITE" id="PS50991">
    <property type="entry name" value="PYR_CT"/>
    <property type="match status" value="1"/>
</dbReference>
<dbReference type="Gene3D" id="3.30.160.270">
    <property type="match status" value="1"/>
</dbReference>
<evidence type="ECO:0000313" key="10">
    <source>
        <dbReference type="Proteomes" id="UP000600363"/>
    </source>
</evidence>
<keyword evidence="4 6" id="KW-0808">Transferase</keyword>